<dbReference type="AlphaFoldDB" id="A0A2K9HBV8"/>
<proteinExistence type="predicted"/>
<protein>
    <submittedName>
        <fullName evidence="1">Uncharacterized protein</fullName>
    </submittedName>
</protein>
<name>A0A2K9HBV8_9BACT</name>
<gene>
    <name evidence="1" type="ORF">SAMN06265364_11614</name>
</gene>
<keyword evidence="2" id="KW-1185">Reference proteome</keyword>
<organism evidence="1 2">
    <name type="scientific">Prevotella jejuni</name>
    <dbReference type="NCBI Taxonomy" id="1177574"/>
    <lineage>
        <taxon>Bacteria</taxon>
        <taxon>Pseudomonadati</taxon>
        <taxon>Bacteroidota</taxon>
        <taxon>Bacteroidia</taxon>
        <taxon>Bacteroidales</taxon>
        <taxon>Prevotellaceae</taxon>
        <taxon>Prevotella</taxon>
    </lineage>
</organism>
<evidence type="ECO:0000313" key="2">
    <source>
        <dbReference type="Proteomes" id="UP000198427"/>
    </source>
</evidence>
<dbReference type="Proteomes" id="UP000198427">
    <property type="component" value="Unassembled WGS sequence"/>
</dbReference>
<dbReference type="KEGG" id="pje:CRM71_12335"/>
<accession>A0A2K9HBV8</accession>
<dbReference type="EMBL" id="FZNZ01000016">
    <property type="protein sequence ID" value="SNR87189.1"/>
    <property type="molecule type" value="Genomic_DNA"/>
</dbReference>
<reference evidence="1 2" key="1">
    <citation type="submission" date="2017-06" db="EMBL/GenBank/DDBJ databases">
        <authorList>
            <person name="Varghese N."/>
            <person name="Submissions S."/>
        </authorList>
    </citation>
    <scope>NUCLEOTIDE SEQUENCE [LARGE SCALE GENOMIC DNA]</scope>
    <source>
        <strain evidence="1 2">DSM 26989</strain>
    </source>
</reference>
<comment type="caution">
    <text evidence="1">The sequence shown here is derived from an EMBL/GenBank/DDBJ whole genome shotgun (WGS) entry which is preliminary data.</text>
</comment>
<evidence type="ECO:0000313" key="1">
    <source>
        <dbReference type="EMBL" id="SNR87189.1"/>
    </source>
</evidence>
<sequence length="86" mass="9730">MLVGEKGLTCVGGKLFSFFRFVLLEMLGVSFSHSGYFFLSRRVFFSLTEGISISHRAHRFNRTFLPTFRAHKIVAPPPTPPPQGWA</sequence>